<evidence type="ECO:0000259" key="2">
    <source>
        <dbReference type="Pfam" id="PF01326"/>
    </source>
</evidence>
<name>A0A350H911_UNCW3</name>
<dbReference type="InterPro" id="IPR011006">
    <property type="entry name" value="CheY-like_superfamily"/>
</dbReference>
<sequence length="987" mass="113731">MEREGIKSLFEAYSSYKNNNEIFHDLMQYKVKEILLVATFYDAFILEQEGQLTERIFGEYYKLSLPDAPRITNVSSGEDACNWLKKERFDMVILTMRIDGMSPYELKDRIKQMNKDIPVVILLNDNGEIPLIHEKIESSLEKDLVFVWNGDSKVFLAMIKYVEDKMNLERDTRIGLVRVILLVEDSVRYVSRYLPLLYTEIMKQTQRLIVQENLDEMRKLLRLRARPKVVIVSNYEDAIEFFNKYKDYILTVISDMKFPKENEMCNDAGFELIKYIKKAMPEIPCLIQSFEQENSKKAKEVGALFINKNSDQLITELRTFIFNNLGFGTFIFRDKKGRELARASSIDSFRKILSTIPAESLVFHAQLNQFSAWLMARGEIQIAKKLQKKKVDDFSSVEGLRDYLIDICVNIDKESVRGRVIKYNDFLTKEEENIVQIAEGSLGGKGRGIAFANNLIQNTNVASLFPEVNIRLPKTVLIGTEEFKNFIDRNKLESVIHSKMDYLKLRKRFLKGELSRDVVSKLKKKIKYFQKPLAVRSSSLFEDSISQSFSGVFETYLIPNNHRDPNVRLEQLLNAIKLVYASVFSPSARAYFNAINYKIEEEKMAVIIQDVVGDIKNDIYYPHFSGVMQSDNYYPISHLKTEDGISEIAVGLGKYVIEGNDSFRFCPKYPNIDVSLSYKNQKYFYAIDMKEKEKLDLISGDDSTMVKADMERAEIDGMLDYIASVYDVESGEIINGLSKKGPRIINFNQILKYDYFPLSEILETLSSIVKISIGTSTEIEFAVDLDKSHNGKISFYILQIKPIIRKVENLDIAIDSSNKNDLLLFTETAMGNGKIDDITDILYIDDNNFNRMKTIEIVKEIESINREYAERGKRYILIGPGRWGTRDPFMGIPVIWSQISNARIIVETDMSDFSVDPSLGSHFFHNVVSMNVGYFTVFKRKASSFIDVNWLRERNGKIRGKYVTEISFEKPIKVLMNGIKGTAAIFK</sequence>
<accession>A0A350H911</accession>
<dbReference type="InterPro" id="IPR050595">
    <property type="entry name" value="Bact_response_regulator"/>
</dbReference>
<protein>
    <recommendedName>
        <fullName evidence="2">Pyruvate phosphate dikinase AMP/ATP-binding domain-containing protein</fullName>
    </recommendedName>
</protein>
<dbReference type="GO" id="GO:0005524">
    <property type="term" value="F:ATP binding"/>
    <property type="evidence" value="ECO:0007669"/>
    <property type="project" value="InterPro"/>
</dbReference>
<dbReference type="GO" id="GO:0016301">
    <property type="term" value="F:kinase activity"/>
    <property type="evidence" value="ECO:0007669"/>
    <property type="project" value="InterPro"/>
</dbReference>
<dbReference type="SUPFAM" id="SSF52172">
    <property type="entry name" value="CheY-like"/>
    <property type="match status" value="1"/>
</dbReference>
<dbReference type="Proteomes" id="UP000264062">
    <property type="component" value="Unassembled WGS sequence"/>
</dbReference>
<dbReference type="SUPFAM" id="SSF56059">
    <property type="entry name" value="Glutathione synthetase ATP-binding domain-like"/>
    <property type="match status" value="1"/>
</dbReference>
<dbReference type="PANTHER" id="PTHR44591">
    <property type="entry name" value="STRESS RESPONSE REGULATOR PROTEIN 1"/>
    <property type="match status" value="1"/>
</dbReference>
<dbReference type="Pfam" id="PF01326">
    <property type="entry name" value="PPDK_N"/>
    <property type="match status" value="1"/>
</dbReference>
<dbReference type="AlphaFoldDB" id="A0A350H911"/>
<keyword evidence="1" id="KW-0597">Phosphoprotein</keyword>
<dbReference type="PANTHER" id="PTHR44591:SF3">
    <property type="entry name" value="RESPONSE REGULATORY DOMAIN-CONTAINING PROTEIN"/>
    <property type="match status" value="1"/>
</dbReference>
<dbReference type="Gene3D" id="3.40.50.2300">
    <property type="match status" value="2"/>
</dbReference>
<evidence type="ECO:0000313" key="4">
    <source>
        <dbReference type="Proteomes" id="UP000264062"/>
    </source>
</evidence>
<feature type="domain" description="Pyruvate phosphate dikinase AMP/ATP-binding" evidence="2">
    <location>
        <begin position="442"/>
        <end position="808"/>
    </location>
</feature>
<evidence type="ECO:0000256" key="1">
    <source>
        <dbReference type="ARBA" id="ARBA00022553"/>
    </source>
</evidence>
<comment type="caution">
    <text evidence="3">The sequence shown here is derived from an EMBL/GenBank/DDBJ whole genome shotgun (WGS) entry which is preliminary data.</text>
</comment>
<reference evidence="3 4" key="1">
    <citation type="journal article" date="2018" name="Nat. Biotechnol.">
        <title>A standardized bacterial taxonomy based on genome phylogeny substantially revises the tree of life.</title>
        <authorList>
            <person name="Parks D.H."/>
            <person name="Chuvochina M."/>
            <person name="Waite D.W."/>
            <person name="Rinke C."/>
            <person name="Skarshewski A."/>
            <person name="Chaumeil P.A."/>
            <person name="Hugenholtz P."/>
        </authorList>
    </citation>
    <scope>NUCLEOTIDE SEQUENCE [LARGE SCALE GENOMIC DNA]</scope>
    <source>
        <strain evidence="3">UBA9956</strain>
    </source>
</reference>
<dbReference type="Gene3D" id="3.30.1490.20">
    <property type="entry name" value="ATP-grasp fold, A domain"/>
    <property type="match status" value="1"/>
</dbReference>
<dbReference type="EMBL" id="DMZY01000077">
    <property type="protein sequence ID" value="HAV92027.1"/>
    <property type="molecule type" value="Genomic_DNA"/>
</dbReference>
<dbReference type="InterPro" id="IPR002192">
    <property type="entry name" value="PPDK_AMP/ATP-bd"/>
</dbReference>
<evidence type="ECO:0000313" key="3">
    <source>
        <dbReference type="EMBL" id="HAV92027.1"/>
    </source>
</evidence>
<dbReference type="CDD" id="cd00156">
    <property type="entry name" value="REC"/>
    <property type="match status" value="1"/>
</dbReference>
<dbReference type="InterPro" id="IPR013815">
    <property type="entry name" value="ATP_grasp_subdomain_1"/>
</dbReference>
<proteinExistence type="predicted"/>
<gene>
    <name evidence="3" type="ORF">DCW38_02465</name>
</gene>
<organism evidence="3 4">
    <name type="scientific">candidate division WOR-3 bacterium</name>
    <dbReference type="NCBI Taxonomy" id="2052148"/>
    <lineage>
        <taxon>Bacteria</taxon>
        <taxon>Bacteria division WOR-3</taxon>
    </lineage>
</organism>